<dbReference type="PANTHER" id="PTHR30151:SF25">
    <property type="entry name" value="TAURINE TRANSPORT SYSTEM PERMEASE PROTEIN TAUC"/>
    <property type="match status" value="1"/>
</dbReference>
<dbReference type="STRING" id="330734.ABA45_15450"/>
<feature type="transmembrane region" description="Helical" evidence="7">
    <location>
        <begin position="134"/>
        <end position="153"/>
    </location>
</feature>
<dbReference type="GO" id="GO:0010438">
    <property type="term" value="P:cellular response to sulfur starvation"/>
    <property type="evidence" value="ECO:0007669"/>
    <property type="project" value="TreeGrafter"/>
</dbReference>
<evidence type="ECO:0000256" key="7">
    <source>
        <dbReference type="RuleBase" id="RU363032"/>
    </source>
</evidence>
<dbReference type="Gene3D" id="1.10.3720.10">
    <property type="entry name" value="MetI-like"/>
    <property type="match status" value="1"/>
</dbReference>
<feature type="domain" description="ABC transmembrane type-1" evidence="8">
    <location>
        <begin position="68"/>
        <end position="248"/>
    </location>
</feature>
<sequence length="264" mass="28506">MPPIIRKNIENGKYLSFLTVAVVLGTWFLVTGMGWANPLFLPSPVSVWQSFVEVATTGYQGSTLVEHIATSLYRILTAFAAACLVGIPLGVMMGTSRSAHRICNPIIEFYRPLPPLGLYTLLVMWLGIGESSKLALLFLAGLPGIIIATIQAVSDINPNYIRAARSLGASRWDLVREVYLPGSGPTILTGMRISLGFVYTVLVAAEIVAATAGIGWMIWDAAKFLMGDIVIMGLIVLGITGMALDQVLKLAGRIIMPWTKLKTL</sequence>
<evidence type="ECO:0000256" key="4">
    <source>
        <dbReference type="ARBA" id="ARBA00022692"/>
    </source>
</evidence>
<feature type="transmembrane region" description="Helical" evidence="7">
    <location>
        <begin position="14"/>
        <end position="36"/>
    </location>
</feature>
<feature type="transmembrane region" description="Helical" evidence="7">
    <location>
        <begin position="72"/>
        <end position="91"/>
    </location>
</feature>
<dbReference type="InterPro" id="IPR035906">
    <property type="entry name" value="MetI-like_sf"/>
</dbReference>
<keyword evidence="5 7" id="KW-1133">Transmembrane helix</keyword>
<dbReference type="KEGG" id="mpq:ABA45_15450"/>
<proteinExistence type="inferred from homology"/>
<comment type="subcellular location">
    <subcellularLocation>
        <location evidence="1 7">Cell membrane</location>
        <topology evidence="1 7">Multi-pass membrane protein</topology>
    </subcellularLocation>
</comment>
<keyword evidence="3" id="KW-1003">Cell membrane</keyword>
<dbReference type="InterPro" id="IPR000515">
    <property type="entry name" value="MetI-like"/>
</dbReference>
<reference evidence="9 10" key="1">
    <citation type="submission" date="2015-05" db="EMBL/GenBank/DDBJ databases">
        <title>Complete genome of Marinobacter psychrophilus strain 20041T isolated from sea-ice of the Canadian Basin.</title>
        <authorList>
            <person name="Song L."/>
            <person name="Ren L."/>
            <person name="Yu Y."/>
            <person name="Wang X."/>
        </authorList>
    </citation>
    <scope>NUCLEOTIDE SEQUENCE [LARGE SCALE GENOMIC DNA]</scope>
    <source>
        <strain evidence="9 10">20041</strain>
    </source>
</reference>
<dbReference type="GO" id="GO:0005886">
    <property type="term" value="C:plasma membrane"/>
    <property type="evidence" value="ECO:0007669"/>
    <property type="project" value="UniProtKB-SubCell"/>
</dbReference>
<feature type="transmembrane region" description="Helical" evidence="7">
    <location>
        <begin position="225"/>
        <end position="244"/>
    </location>
</feature>
<organism evidence="9 10">
    <name type="scientific">Marinobacter psychrophilus</name>
    <dbReference type="NCBI Taxonomy" id="330734"/>
    <lineage>
        <taxon>Bacteria</taxon>
        <taxon>Pseudomonadati</taxon>
        <taxon>Pseudomonadota</taxon>
        <taxon>Gammaproteobacteria</taxon>
        <taxon>Pseudomonadales</taxon>
        <taxon>Marinobacteraceae</taxon>
        <taxon>Marinobacter</taxon>
    </lineage>
</organism>
<dbReference type="AlphaFoldDB" id="A0A0H4I5T3"/>
<gene>
    <name evidence="9" type="ORF">ABA45_15450</name>
</gene>
<dbReference type="SUPFAM" id="SSF161098">
    <property type="entry name" value="MetI-like"/>
    <property type="match status" value="1"/>
</dbReference>
<keyword evidence="6 7" id="KW-0472">Membrane</keyword>
<evidence type="ECO:0000313" key="9">
    <source>
        <dbReference type="EMBL" id="AKO54404.1"/>
    </source>
</evidence>
<name>A0A0H4I5T3_9GAMM</name>
<accession>A0A0H4I5T3</accession>
<evidence type="ECO:0000259" key="8">
    <source>
        <dbReference type="PROSITE" id="PS50928"/>
    </source>
</evidence>
<keyword evidence="4 7" id="KW-0812">Transmembrane</keyword>
<keyword evidence="10" id="KW-1185">Reference proteome</keyword>
<evidence type="ECO:0000256" key="1">
    <source>
        <dbReference type="ARBA" id="ARBA00004651"/>
    </source>
</evidence>
<dbReference type="Pfam" id="PF00528">
    <property type="entry name" value="BPD_transp_1"/>
    <property type="match status" value="1"/>
</dbReference>
<keyword evidence="2 7" id="KW-0813">Transport</keyword>
<dbReference type="FunFam" id="1.10.3720.10:FF:000003">
    <property type="entry name" value="Aliphatic sulfonate ABC transporter permease"/>
    <property type="match status" value="1"/>
</dbReference>
<dbReference type="Proteomes" id="UP000036406">
    <property type="component" value="Chromosome"/>
</dbReference>
<dbReference type="PANTHER" id="PTHR30151">
    <property type="entry name" value="ALKANE SULFONATE ABC TRANSPORTER-RELATED, MEMBRANE SUBUNIT"/>
    <property type="match status" value="1"/>
</dbReference>
<dbReference type="GO" id="GO:0042918">
    <property type="term" value="P:alkanesulfonate transmembrane transport"/>
    <property type="evidence" value="ECO:0007669"/>
    <property type="project" value="UniProtKB-ARBA"/>
</dbReference>
<comment type="similarity">
    <text evidence="7">Belongs to the binding-protein-dependent transport system permease family.</text>
</comment>
<dbReference type="PATRIC" id="fig|330734.3.peg.3251"/>
<feature type="transmembrane region" description="Helical" evidence="7">
    <location>
        <begin position="197"/>
        <end position="219"/>
    </location>
</feature>
<evidence type="ECO:0000256" key="3">
    <source>
        <dbReference type="ARBA" id="ARBA00022475"/>
    </source>
</evidence>
<evidence type="ECO:0000313" key="10">
    <source>
        <dbReference type="Proteomes" id="UP000036406"/>
    </source>
</evidence>
<evidence type="ECO:0000256" key="6">
    <source>
        <dbReference type="ARBA" id="ARBA00023136"/>
    </source>
</evidence>
<evidence type="ECO:0000256" key="5">
    <source>
        <dbReference type="ARBA" id="ARBA00022989"/>
    </source>
</evidence>
<protein>
    <submittedName>
        <fullName evidence="9">Taurine ABC transporter permease</fullName>
    </submittedName>
</protein>
<feature type="transmembrane region" description="Helical" evidence="7">
    <location>
        <begin position="112"/>
        <end position="128"/>
    </location>
</feature>
<evidence type="ECO:0000256" key="2">
    <source>
        <dbReference type="ARBA" id="ARBA00022448"/>
    </source>
</evidence>
<dbReference type="PROSITE" id="PS50928">
    <property type="entry name" value="ABC_TM1"/>
    <property type="match status" value="1"/>
</dbReference>
<dbReference type="CDD" id="cd06261">
    <property type="entry name" value="TM_PBP2"/>
    <property type="match status" value="1"/>
</dbReference>
<dbReference type="EMBL" id="CP011494">
    <property type="protein sequence ID" value="AKO54404.1"/>
    <property type="molecule type" value="Genomic_DNA"/>
</dbReference>